<organism evidence="2 3">
    <name type="scientific">Pontibacter anaerobius</name>
    <dbReference type="NCBI Taxonomy" id="2993940"/>
    <lineage>
        <taxon>Bacteria</taxon>
        <taxon>Pseudomonadati</taxon>
        <taxon>Bacteroidota</taxon>
        <taxon>Cytophagia</taxon>
        <taxon>Cytophagales</taxon>
        <taxon>Hymenobacteraceae</taxon>
        <taxon>Pontibacter</taxon>
    </lineage>
</organism>
<dbReference type="RefSeq" id="WP_266054398.1">
    <property type="nucleotide sequence ID" value="NZ_JAPFQO010000017.1"/>
</dbReference>
<evidence type="ECO:0000313" key="3">
    <source>
        <dbReference type="Proteomes" id="UP001207228"/>
    </source>
</evidence>
<evidence type="ECO:0000256" key="1">
    <source>
        <dbReference type="SAM" id="SignalP"/>
    </source>
</evidence>
<dbReference type="EMBL" id="JAPFQO010000017">
    <property type="protein sequence ID" value="MCX2742165.1"/>
    <property type="molecule type" value="Genomic_DNA"/>
</dbReference>
<evidence type="ECO:0000313" key="2">
    <source>
        <dbReference type="EMBL" id="MCX2742165.1"/>
    </source>
</evidence>
<comment type="caution">
    <text evidence="2">The sequence shown here is derived from an EMBL/GenBank/DDBJ whole genome shotgun (WGS) entry which is preliminary data.</text>
</comment>
<gene>
    <name evidence="2" type="ORF">OO017_19570</name>
</gene>
<dbReference type="Proteomes" id="UP001207228">
    <property type="component" value="Unassembled WGS sequence"/>
</dbReference>
<reference evidence="2 3" key="1">
    <citation type="submission" date="2022-11" db="EMBL/GenBank/DDBJ databases">
        <title>The characterization of three novel Bacteroidetes species and genomic analysis of their roles in tidal elemental geochemical cycles.</title>
        <authorList>
            <person name="Ma K.-J."/>
        </authorList>
    </citation>
    <scope>NUCLEOTIDE SEQUENCE [LARGE SCALE GENOMIC DNA]</scope>
    <source>
        <strain evidence="2 3">M82</strain>
    </source>
</reference>
<dbReference type="PROSITE" id="PS51257">
    <property type="entry name" value="PROKAR_LIPOPROTEIN"/>
    <property type="match status" value="1"/>
</dbReference>
<feature type="chain" id="PRO_5045249477" evidence="1">
    <location>
        <begin position="20"/>
        <end position="55"/>
    </location>
</feature>
<accession>A0ABT3RLV7</accession>
<name>A0ABT3RLV7_9BACT</name>
<feature type="signal peptide" evidence="1">
    <location>
        <begin position="1"/>
        <end position="19"/>
    </location>
</feature>
<proteinExistence type="predicted"/>
<keyword evidence="1" id="KW-0732">Signal</keyword>
<sequence>MKKVILLGSLCLAMGMASCKTYCPAYNYATVETPAQEKAAVTASANEVATEKAVI</sequence>
<protein>
    <submittedName>
        <fullName evidence="2">Uncharacterized protein</fullName>
    </submittedName>
</protein>
<keyword evidence="3" id="KW-1185">Reference proteome</keyword>